<dbReference type="AlphaFoldDB" id="A0A8J7R981"/>
<evidence type="ECO:0000256" key="6">
    <source>
        <dbReference type="SAM" id="Phobius"/>
    </source>
</evidence>
<evidence type="ECO:0000256" key="1">
    <source>
        <dbReference type="ARBA" id="ARBA00004651"/>
    </source>
</evidence>
<name>A0A8J7R981_9EURY</name>
<dbReference type="Pfam" id="PF02687">
    <property type="entry name" value="FtsX"/>
    <property type="match status" value="1"/>
</dbReference>
<dbReference type="PANTHER" id="PTHR43738:SF2">
    <property type="entry name" value="ABC TRANSPORTER PERMEASE"/>
    <property type="match status" value="1"/>
</dbReference>
<dbReference type="RefSeq" id="WP_209546489.1">
    <property type="nucleotide sequence ID" value="NZ_BAAADX010000002.1"/>
</dbReference>
<evidence type="ECO:0000256" key="5">
    <source>
        <dbReference type="ARBA" id="ARBA00023136"/>
    </source>
</evidence>
<dbReference type="InterPro" id="IPR003838">
    <property type="entry name" value="ABC3_permease_C"/>
</dbReference>
<keyword evidence="9" id="KW-1185">Reference proteome</keyword>
<dbReference type="InterPro" id="IPR051125">
    <property type="entry name" value="ABC-4/HrtB_transporter"/>
</dbReference>
<feature type="transmembrane region" description="Helical" evidence="6">
    <location>
        <begin position="297"/>
        <end position="326"/>
    </location>
</feature>
<dbReference type="EMBL" id="JAGGKE010000006">
    <property type="protein sequence ID" value="MBP1901953.1"/>
    <property type="molecule type" value="Genomic_DNA"/>
</dbReference>
<keyword evidence="4 6" id="KW-1133">Transmembrane helix</keyword>
<proteinExistence type="predicted"/>
<feature type="domain" description="ABC3 transporter permease C-terminal" evidence="7">
    <location>
        <begin position="257"/>
        <end position="372"/>
    </location>
</feature>
<sequence>MGVCIAGVAVAVALLFVVASVSIGLAGSTTVESEDIDYWIVPDDGGTGSVPLESEGARLSQVHTITADLTADDRIEYASPVALQPLRLENPSTGDREYVIALGVLPPDSQRRVADMRLGPLSEAYPYYADGEYDGTWTGEFVASPAVADRLALDVNDTAAVGGANRSLTLVGVNDREMAAGFGEVPAIAMPLAELQSLTGLAEADEADQILVSTTDPSVESVLDAIYPRTEVVSRAGLTSFQTTSTSLPLAMALAATVVAGGIGVAFVATMMGLELTAGRRELAVLSAVGFSRRTQALVVVSETVTVAVIGGVLGVGLGVFATFAVNAGVAAAIGVPSLATMTPAVAGYAFVVAVLVGLCAAPYPLYLTVRTDTLEELG</sequence>
<comment type="subcellular location">
    <subcellularLocation>
        <location evidence="1">Cell membrane</location>
        <topology evidence="1">Multi-pass membrane protein</topology>
    </subcellularLocation>
</comment>
<keyword evidence="2" id="KW-1003">Cell membrane</keyword>
<evidence type="ECO:0000256" key="3">
    <source>
        <dbReference type="ARBA" id="ARBA00022692"/>
    </source>
</evidence>
<comment type="caution">
    <text evidence="8">The sequence shown here is derived from an EMBL/GenBank/DDBJ whole genome shotgun (WGS) entry which is preliminary data.</text>
</comment>
<dbReference type="Proteomes" id="UP000770586">
    <property type="component" value="Unassembled WGS sequence"/>
</dbReference>
<evidence type="ECO:0000313" key="8">
    <source>
        <dbReference type="EMBL" id="MBP1901953.1"/>
    </source>
</evidence>
<evidence type="ECO:0000256" key="2">
    <source>
        <dbReference type="ARBA" id="ARBA00022475"/>
    </source>
</evidence>
<reference evidence="8 9" key="1">
    <citation type="submission" date="2021-03" db="EMBL/GenBank/DDBJ databases">
        <title>Genomic Encyclopedia of Type Strains, Phase IV (KMG-IV): sequencing the most valuable type-strain genomes for metagenomic binning, comparative biology and taxonomic classification.</title>
        <authorList>
            <person name="Goeker M."/>
        </authorList>
    </citation>
    <scope>NUCLEOTIDE SEQUENCE [LARGE SCALE GENOMIC DNA]</scope>
    <source>
        <strain evidence="8 9">DSM 12287</strain>
    </source>
</reference>
<dbReference type="PANTHER" id="PTHR43738">
    <property type="entry name" value="ABC TRANSPORTER, MEMBRANE PROTEIN"/>
    <property type="match status" value="1"/>
</dbReference>
<accession>A0A8J7R981</accession>
<evidence type="ECO:0000259" key="7">
    <source>
        <dbReference type="Pfam" id="PF02687"/>
    </source>
</evidence>
<feature type="transmembrane region" description="Helical" evidence="6">
    <location>
        <begin position="250"/>
        <end position="276"/>
    </location>
</feature>
<protein>
    <submittedName>
        <fullName evidence="8">Putative ABC transport system permease protein</fullName>
    </submittedName>
</protein>
<gene>
    <name evidence="8" type="ORF">J2744_001636</name>
</gene>
<keyword evidence="3 6" id="KW-0812">Transmembrane</keyword>
<organism evidence="8 9">
    <name type="scientific">Halorubrum trapanicum</name>
    <dbReference type="NCBI Taxonomy" id="29284"/>
    <lineage>
        <taxon>Archaea</taxon>
        <taxon>Methanobacteriati</taxon>
        <taxon>Methanobacteriota</taxon>
        <taxon>Stenosarchaea group</taxon>
        <taxon>Halobacteria</taxon>
        <taxon>Halobacteriales</taxon>
        <taxon>Haloferacaceae</taxon>
        <taxon>Halorubrum</taxon>
    </lineage>
</organism>
<evidence type="ECO:0000313" key="9">
    <source>
        <dbReference type="Proteomes" id="UP000770586"/>
    </source>
</evidence>
<evidence type="ECO:0000256" key="4">
    <source>
        <dbReference type="ARBA" id="ARBA00022989"/>
    </source>
</evidence>
<dbReference type="OrthoDB" id="170372at2157"/>
<dbReference type="GO" id="GO:0005886">
    <property type="term" value="C:plasma membrane"/>
    <property type="evidence" value="ECO:0007669"/>
    <property type="project" value="UniProtKB-SubCell"/>
</dbReference>
<feature type="transmembrane region" description="Helical" evidence="6">
    <location>
        <begin position="346"/>
        <end position="367"/>
    </location>
</feature>
<keyword evidence="5 6" id="KW-0472">Membrane</keyword>